<name>A0A9Q5CP57_CLOBE</name>
<proteinExistence type="predicted"/>
<organism evidence="1 2">
    <name type="scientific">Clostridium beijerinckii</name>
    <name type="common">Clostridium MP</name>
    <dbReference type="NCBI Taxonomy" id="1520"/>
    <lineage>
        <taxon>Bacteria</taxon>
        <taxon>Bacillati</taxon>
        <taxon>Bacillota</taxon>
        <taxon>Clostridia</taxon>
        <taxon>Eubacteriales</taxon>
        <taxon>Clostridiaceae</taxon>
        <taxon>Clostridium</taxon>
    </lineage>
</organism>
<evidence type="ECO:0000313" key="2">
    <source>
        <dbReference type="Proteomes" id="UP000821656"/>
    </source>
</evidence>
<gene>
    <name evidence="1" type="ORF">DFH45_005299</name>
</gene>
<sequence>MEVTVPEEIIMVPMDGSLIEQVLINLFDNAVKFTPKGSLIASKD</sequence>
<keyword evidence="1" id="KW-0808">Transferase</keyword>
<protein>
    <submittedName>
        <fullName evidence="1">K+-sensing histidine kinase KdpD</fullName>
    </submittedName>
</protein>
<dbReference type="Proteomes" id="UP000821656">
    <property type="component" value="Unassembled WGS sequence"/>
</dbReference>
<dbReference type="SUPFAM" id="SSF55874">
    <property type="entry name" value="ATPase domain of HSP90 chaperone/DNA topoisomerase II/histidine kinase"/>
    <property type="match status" value="1"/>
</dbReference>
<dbReference type="AlphaFoldDB" id="A0A9Q5CP57"/>
<dbReference type="Gene3D" id="3.30.565.10">
    <property type="entry name" value="Histidine kinase-like ATPase, C-terminal domain"/>
    <property type="match status" value="1"/>
</dbReference>
<dbReference type="EMBL" id="JABSXK010000001">
    <property type="protein sequence ID" value="NRV12336.1"/>
    <property type="molecule type" value="Genomic_DNA"/>
</dbReference>
<evidence type="ECO:0000313" key="1">
    <source>
        <dbReference type="EMBL" id="NRV12336.1"/>
    </source>
</evidence>
<reference evidence="1" key="1">
    <citation type="submission" date="2020-05" db="EMBL/GenBank/DDBJ databases">
        <title>Genomic insights into acetone-butanol-ethanol (ABE) fermentation by sequencing solventogenic clostridia strains.</title>
        <authorList>
            <person name="Brown S."/>
        </authorList>
    </citation>
    <scope>NUCLEOTIDE SEQUENCE</scope>
    <source>
        <strain evidence="1">DJ126</strain>
    </source>
</reference>
<dbReference type="RefSeq" id="WP_257788286.1">
    <property type="nucleotide sequence ID" value="NZ_CP016090.1"/>
</dbReference>
<keyword evidence="1" id="KW-0418">Kinase</keyword>
<comment type="caution">
    <text evidence="1">The sequence shown here is derived from an EMBL/GenBank/DDBJ whole genome shotgun (WGS) entry which is preliminary data.</text>
</comment>
<accession>A0A9Q5CP57</accession>
<dbReference type="InterPro" id="IPR036890">
    <property type="entry name" value="HATPase_C_sf"/>
</dbReference>
<dbReference type="GO" id="GO:0016301">
    <property type="term" value="F:kinase activity"/>
    <property type="evidence" value="ECO:0007669"/>
    <property type="project" value="UniProtKB-KW"/>
</dbReference>